<evidence type="ECO:0000313" key="2">
    <source>
        <dbReference type="EMBL" id="MDP9887478.1"/>
    </source>
</evidence>
<dbReference type="EMBL" id="JAUSRE010000004">
    <property type="protein sequence ID" value="MDP9887478.1"/>
    <property type="molecule type" value="Genomic_DNA"/>
</dbReference>
<dbReference type="RefSeq" id="WP_307305128.1">
    <property type="nucleotide sequence ID" value="NZ_JAUSRE010000004.1"/>
</dbReference>
<reference evidence="2 3" key="1">
    <citation type="submission" date="2023-07" db="EMBL/GenBank/DDBJ databases">
        <title>Sorghum-associated microbial communities from plants grown in Nebraska, USA.</title>
        <authorList>
            <person name="Schachtman D."/>
        </authorList>
    </citation>
    <scope>NUCLEOTIDE SEQUENCE [LARGE SCALE GENOMIC DNA]</scope>
    <source>
        <strain evidence="2 3">CC222</strain>
    </source>
</reference>
<evidence type="ECO:0000259" key="1">
    <source>
        <dbReference type="Pfam" id="PF12697"/>
    </source>
</evidence>
<dbReference type="PANTHER" id="PTHR37017:SF11">
    <property type="entry name" value="ESTERASE_LIPASE_THIOESTERASE DOMAIN-CONTAINING PROTEIN"/>
    <property type="match status" value="1"/>
</dbReference>
<organism evidence="2 3">
    <name type="scientific">Pseudarthrobacter enclensis</name>
    <dbReference type="NCBI Taxonomy" id="993070"/>
    <lineage>
        <taxon>Bacteria</taxon>
        <taxon>Bacillati</taxon>
        <taxon>Actinomycetota</taxon>
        <taxon>Actinomycetes</taxon>
        <taxon>Micrococcales</taxon>
        <taxon>Micrococcaceae</taxon>
        <taxon>Pseudarthrobacter</taxon>
    </lineage>
</organism>
<accession>A0ABT9RQI2</accession>
<name>A0ABT9RQI2_9MICC</name>
<dbReference type="Proteomes" id="UP001226577">
    <property type="component" value="Unassembled WGS sequence"/>
</dbReference>
<proteinExistence type="predicted"/>
<keyword evidence="3" id="KW-1185">Reference proteome</keyword>
<dbReference type="InterPro" id="IPR052897">
    <property type="entry name" value="Sec-Metab_Biosynth_Hydrolase"/>
</dbReference>
<evidence type="ECO:0000313" key="3">
    <source>
        <dbReference type="Proteomes" id="UP001226577"/>
    </source>
</evidence>
<dbReference type="InterPro" id="IPR000073">
    <property type="entry name" value="AB_hydrolase_1"/>
</dbReference>
<dbReference type="SUPFAM" id="SSF53474">
    <property type="entry name" value="alpha/beta-Hydrolases"/>
    <property type="match status" value="1"/>
</dbReference>
<comment type="caution">
    <text evidence="2">The sequence shown here is derived from an EMBL/GenBank/DDBJ whole genome shotgun (WGS) entry which is preliminary data.</text>
</comment>
<protein>
    <submittedName>
        <fullName evidence="2">Pimeloyl-ACP methyl ester carboxylesterase</fullName>
    </submittedName>
</protein>
<dbReference type="InterPro" id="IPR029058">
    <property type="entry name" value="AB_hydrolase_fold"/>
</dbReference>
<sequence>MDIILVPGFWLDASSWEKVAPVLEAAGHHVHPLTLPGKESMDASRAGINLQDHIDAVVQVLDGLPGKVVLVGHSGGGAIIHGAVDARPGKVERAIYVDSGPLGDGGVINDELPAKGDDVPLPPWESFDDADLVDLDDRLRQDFRARAIPEPRGVAYGRQHLHDERRYDVPATVISCEFPSAMLREWMAAGQPLVAELARIRDTEFLDLPTGHWPQFTKPAELAQAILSAVDGPRTN</sequence>
<dbReference type="Gene3D" id="3.40.50.1820">
    <property type="entry name" value="alpha/beta hydrolase"/>
    <property type="match status" value="1"/>
</dbReference>
<gene>
    <name evidence="2" type="ORF">J2X98_001053</name>
</gene>
<dbReference type="PANTHER" id="PTHR37017">
    <property type="entry name" value="AB HYDROLASE-1 DOMAIN-CONTAINING PROTEIN-RELATED"/>
    <property type="match status" value="1"/>
</dbReference>
<dbReference type="Pfam" id="PF12697">
    <property type="entry name" value="Abhydrolase_6"/>
    <property type="match status" value="1"/>
</dbReference>
<feature type="domain" description="AB hydrolase-1" evidence="1">
    <location>
        <begin position="3"/>
        <end position="225"/>
    </location>
</feature>